<accession>A0AA39WPZ6</accession>
<reference evidence="2" key="1">
    <citation type="submission" date="2023-06" db="EMBL/GenBank/DDBJ databases">
        <title>Genome-scale phylogeny and comparative genomics of the fungal order Sordariales.</title>
        <authorList>
            <consortium name="Lawrence Berkeley National Laboratory"/>
            <person name="Hensen N."/>
            <person name="Bonometti L."/>
            <person name="Westerberg I."/>
            <person name="Brannstrom I.O."/>
            <person name="Guillou S."/>
            <person name="Cros-Aarteil S."/>
            <person name="Calhoun S."/>
            <person name="Haridas S."/>
            <person name="Kuo A."/>
            <person name="Mondo S."/>
            <person name="Pangilinan J."/>
            <person name="Riley R."/>
            <person name="Labutti K."/>
            <person name="Andreopoulos B."/>
            <person name="Lipzen A."/>
            <person name="Chen C."/>
            <person name="Yanf M."/>
            <person name="Daum C."/>
            <person name="Ng V."/>
            <person name="Clum A."/>
            <person name="Steindorff A."/>
            <person name="Ohm R."/>
            <person name="Martin F."/>
            <person name="Silar P."/>
            <person name="Natvig D."/>
            <person name="Lalanne C."/>
            <person name="Gautier V."/>
            <person name="Ament-Velasquez S.L."/>
            <person name="Kruys A."/>
            <person name="Hutchinson M.I."/>
            <person name="Powell A.J."/>
            <person name="Barry K."/>
            <person name="Miller A.N."/>
            <person name="Grigoriev I.V."/>
            <person name="Debuchy R."/>
            <person name="Gladieux P."/>
            <person name="Thoren M.H."/>
            <person name="Johannesson H."/>
        </authorList>
    </citation>
    <scope>NUCLEOTIDE SEQUENCE</scope>
    <source>
        <strain evidence="2">CBS 606.72</strain>
    </source>
</reference>
<organism evidence="2 3">
    <name type="scientific">Immersiella caudata</name>
    <dbReference type="NCBI Taxonomy" id="314043"/>
    <lineage>
        <taxon>Eukaryota</taxon>
        <taxon>Fungi</taxon>
        <taxon>Dikarya</taxon>
        <taxon>Ascomycota</taxon>
        <taxon>Pezizomycotina</taxon>
        <taxon>Sordariomycetes</taxon>
        <taxon>Sordariomycetidae</taxon>
        <taxon>Sordariales</taxon>
        <taxon>Lasiosphaeriaceae</taxon>
        <taxon>Immersiella</taxon>
    </lineage>
</organism>
<sequence length="344" mass="38210">LQTCSTHRACQPPTTSTFIPTRLLYVGSVSDPTCRLVGRPDLDGPVKYFALSHCWGKDVQVTLTVGNYPLMKQDIPVASISQNFRDAIAATRVLGVQYLWVDSLCIIQDSPEDEDWNRESVLMMDVFANAACTISATASASSQGGCFRDRMGVLSYCKLVTSSTSELRIQIPEERRSIREIFDSRVEAAPLTRRGWVFQERLLSRRIIHFCSDMILFECNTLQATELDPRGSNYEKVPYLLVGGRIQDPSSPGSTTIATPVRRWYELVGAYSQGALTKQTDKLIAISGVAGLVQKTSNAQYLAGLWSNVAPELGLLWRATSSDSRRHETYIAPTWSWASVRGQV</sequence>
<feature type="non-terminal residue" evidence="2">
    <location>
        <position position="1"/>
    </location>
</feature>
<name>A0AA39WPZ6_9PEZI</name>
<dbReference type="AlphaFoldDB" id="A0AA39WPZ6"/>
<dbReference type="PANTHER" id="PTHR33112:SF10">
    <property type="entry name" value="TOL"/>
    <property type="match status" value="1"/>
</dbReference>
<evidence type="ECO:0000313" key="2">
    <source>
        <dbReference type="EMBL" id="KAK0619464.1"/>
    </source>
</evidence>
<feature type="domain" description="Heterokaryon incompatibility" evidence="1">
    <location>
        <begin position="48"/>
        <end position="200"/>
    </location>
</feature>
<evidence type="ECO:0000259" key="1">
    <source>
        <dbReference type="Pfam" id="PF06985"/>
    </source>
</evidence>
<keyword evidence="3" id="KW-1185">Reference proteome</keyword>
<feature type="non-terminal residue" evidence="2">
    <location>
        <position position="344"/>
    </location>
</feature>
<dbReference type="EMBL" id="JAULSU010000004">
    <property type="protein sequence ID" value="KAK0619464.1"/>
    <property type="molecule type" value="Genomic_DNA"/>
</dbReference>
<dbReference type="InterPro" id="IPR010730">
    <property type="entry name" value="HET"/>
</dbReference>
<protein>
    <submittedName>
        <fullName evidence="2">Heterokaryon incompatibility protein-domain-containing protein</fullName>
    </submittedName>
</protein>
<dbReference type="Pfam" id="PF06985">
    <property type="entry name" value="HET"/>
    <property type="match status" value="1"/>
</dbReference>
<evidence type="ECO:0000313" key="3">
    <source>
        <dbReference type="Proteomes" id="UP001175000"/>
    </source>
</evidence>
<dbReference type="PANTHER" id="PTHR33112">
    <property type="entry name" value="DOMAIN PROTEIN, PUTATIVE-RELATED"/>
    <property type="match status" value="1"/>
</dbReference>
<proteinExistence type="predicted"/>
<dbReference type="Proteomes" id="UP001175000">
    <property type="component" value="Unassembled WGS sequence"/>
</dbReference>
<comment type="caution">
    <text evidence="2">The sequence shown here is derived from an EMBL/GenBank/DDBJ whole genome shotgun (WGS) entry which is preliminary data.</text>
</comment>
<gene>
    <name evidence="2" type="ORF">B0T14DRAFT_413222</name>
</gene>